<dbReference type="InParanoid" id="A0A1S0TP07"/>
<dbReference type="SUPFAM" id="SSF46458">
    <property type="entry name" value="Globin-like"/>
    <property type="match status" value="1"/>
</dbReference>
<dbReference type="EMBL" id="JH712479">
    <property type="protein sequence ID" value="EFO17330.1"/>
    <property type="molecule type" value="Genomic_DNA"/>
</dbReference>
<organism evidence="1">
    <name type="scientific">Loa loa</name>
    <name type="common">Eye worm</name>
    <name type="synonym">Filaria loa</name>
    <dbReference type="NCBI Taxonomy" id="7209"/>
    <lineage>
        <taxon>Eukaryota</taxon>
        <taxon>Metazoa</taxon>
        <taxon>Ecdysozoa</taxon>
        <taxon>Nematoda</taxon>
        <taxon>Chromadorea</taxon>
        <taxon>Rhabditida</taxon>
        <taxon>Spirurina</taxon>
        <taxon>Spiruromorpha</taxon>
        <taxon>Filarioidea</taxon>
        <taxon>Onchocercidae</taxon>
        <taxon>Loa</taxon>
    </lineage>
</organism>
<dbReference type="CTD" id="9948622"/>
<dbReference type="Gene3D" id="1.10.490.10">
    <property type="entry name" value="Globins"/>
    <property type="match status" value="1"/>
</dbReference>
<dbReference type="KEGG" id="loa:LOAG_11169"/>
<feature type="non-terminal residue" evidence="1">
    <location>
        <position position="1"/>
    </location>
</feature>
<proteinExistence type="predicted"/>
<dbReference type="OrthoDB" id="436496at2759"/>
<gene>
    <name evidence="1" type="ORF">LOAG_11169</name>
</gene>
<sequence>SPTFLARGTKNLLGNSFSLELLSRRYRFVREWIEEYRSLLSNGGGYAKISLVVENPDYKYFWPQFRAIPDSSLISSNVLKNFAQTYMNALKKSLKKMIKPLVENVRRALGRQDENAERAWETLFQTIAIIIEHCKKSLT</sequence>
<reference evidence="1" key="1">
    <citation type="submission" date="2012-04" db="EMBL/GenBank/DDBJ databases">
        <title>The Genome Sequence of Loa loa.</title>
        <authorList>
            <consortium name="The Broad Institute Genome Sequencing Platform"/>
            <consortium name="Broad Institute Genome Sequencing Center for Infectious Disease"/>
            <person name="Nutman T.B."/>
            <person name="Fink D.L."/>
            <person name="Russ C."/>
            <person name="Young S."/>
            <person name="Zeng Q."/>
            <person name="Gargeya S."/>
            <person name="Alvarado L."/>
            <person name="Berlin A."/>
            <person name="Chapman S.B."/>
            <person name="Chen Z."/>
            <person name="Freedman E."/>
            <person name="Gellesch M."/>
            <person name="Goldberg J."/>
            <person name="Griggs A."/>
            <person name="Gujja S."/>
            <person name="Heilman E.R."/>
            <person name="Heiman D."/>
            <person name="Howarth C."/>
            <person name="Mehta T."/>
            <person name="Neiman D."/>
            <person name="Pearson M."/>
            <person name="Roberts A."/>
            <person name="Saif S."/>
            <person name="Shea T."/>
            <person name="Shenoy N."/>
            <person name="Sisk P."/>
            <person name="Stolte C."/>
            <person name="Sykes S."/>
            <person name="White J."/>
            <person name="Yandava C."/>
            <person name="Haas B."/>
            <person name="Henn M.R."/>
            <person name="Nusbaum C."/>
            <person name="Birren B."/>
        </authorList>
    </citation>
    <scope>NUCLEOTIDE SEQUENCE [LARGE SCALE GENOMIC DNA]</scope>
</reference>
<dbReference type="GO" id="GO:0020037">
    <property type="term" value="F:heme binding"/>
    <property type="evidence" value="ECO:0007669"/>
    <property type="project" value="InterPro"/>
</dbReference>
<dbReference type="GO" id="GO:0019825">
    <property type="term" value="F:oxygen binding"/>
    <property type="evidence" value="ECO:0007669"/>
    <property type="project" value="InterPro"/>
</dbReference>
<evidence type="ECO:0000313" key="1">
    <source>
        <dbReference type="EMBL" id="EFO17330.1"/>
    </source>
</evidence>
<dbReference type="AlphaFoldDB" id="A0A1S0TP07"/>
<dbReference type="InterPro" id="IPR009050">
    <property type="entry name" value="Globin-like_sf"/>
</dbReference>
<protein>
    <submittedName>
        <fullName evidence="1">Uncharacterized protein</fullName>
    </submittedName>
</protein>
<name>A0A1S0TP07_LOALO</name>
<accession>A0A1S0TP07</accession>
<dbReference type="GeneID" id="9948622"/>
<dbReference type="RefSeq" id="XP_003146740.1">
    <property type="nucleotide sequence ID" value="XM_003146692.1"/>
</dbReference>
<dbReference type="InterPro" id="IPR012292">
    <property type="entry name" value="Globin/Proto"/>
</dbReference>